<dbReference type="InterPro" id="IPR029044">
    <property type="entry name" value="Nucleotide-diphossugar_trans"/>
</dbReference>
<dbReference type="InterPro" id="IPR001173">
    <property type="entry name" value="Glyco_trans_2-like"/>
</dbReference>
<dbReference type="PANTHER" id="PTHR48090:SF7">
    <property type="entry name" value="RFBJ PROTEIN"/>
    <property type="match status" value="1"/>
</dbReference>
<dbReference type="Gene3D" id="3.90.550.10">
    <property type="entry name" value="Spore Coat Polysaccharide Biosynthesis Protein SpsA, Chain A"/>
    <property type="match status" value="1"/>
</dbReference>
<dbReference type="KEGG" id="nbe:Back2_00310"/>
<protein>
    <recommendedName>
        <fullName evidence="2">Glycosyltransferase 2-like domain-containing protein</fullName>
    </recommendedName>
</protein>
<evidence type="ECO:0000256" key="1">
    <source>
        <dbReference type="ARBA" id="ARBA00006739"/>
    </source>
</evidence>
<dbReference type="AlphaFoldDB" id="A0A3G9IX51"/>
<feature type="domain" description="Glycosyltransferase 2-like" evidence="2">
    <location>
        <begin position="5"/>
        <end position="163"/>
    </location>
</feature>
<dbReference type="OrthoDB" id="9797819at2"/>
<sequence length="259" mass="28263">MNRLSVVIPALNEVDNLEAVIGSVPVAELAAAGWETEIVVVDNASTDGTGDEARRLGARVVEQPNRGYGNAYMAGFAEVSGDVVITGDADQTYPLDHAVALVNHLIANNLDFITCNRLGRENRDAMKPSHTVGNKVLSAISRVLFGNPIQDSQSGMWVFRRDVWATLDVRSSGMQFSQEIKNEAYASGARCGEVAIEYRPRGGEVKLNAWKDGLRNLWQLFEHRFRVNRAPRLALEAARTLEIIEIDSWAASAASPVAS</sequence>
<accession>A0A3G9IX51</accession>
<comment type="similarity">
    <text evidence="1">Belongs to the glycosyltransferase 2 family.</text>
</comment>
<dbReference type="EMBL" id="AP019307">
    <property type="protein sequence ID" value="BBH15744.1"/>
    <property type="molecule type" value="Genomic_DNA"/>
</dbReference>
<gene>
    <name evidence="3" type="ORF">Back2_00310</name>
</gene>
<evidence type="ECO:0000259" key="2">
    <source>
        <dbReference type="Pfam" id="PF00535"/>
    </source>
</evidence>
<dbReference type="InterPro" id="IPR050256">
    <property type="entry name" value="Glycosyltransferase_2"/>
</dbReference>
<dbReference type="CDD" id="cd04179">
    <property type="entry name" value="DPM_DPG-synthase_like"/>
    <property type="match status" value="1"/>
</dbReference>
<dbReference type="PANTHER" id="PTHR48090">
    <property type="entry name" value="UNDECAPRENYL-PHOSPHATE 4-DEOXY-4-FORMAMIDO-L-ARABINOSE TRANSFERASE-RELATED"/>
    <property type="match status" value="1"/>
</dbReference>
<dbReference type="RefSeq" id="WP_125565616.1">
    <property type="nucleotide sequence ID" value="NZ_AP019307.1"/>
</dbReference>
<dbReference type="SUPFAM" id="SSF53448">
    <property type="entry name" value="Nucleotide-diphospho-sugar transferases"/>
    <property type="match status" value="1"/>
</dbReference>
<organism evidence="3 4">
    <name type="scientific">Nocardioides baekrokdamisoli</name>
    <dbReference type="NCBI Taxonomy" id="1804624"/>
    <lineage>
        <taxon>Bacteria</taxon>
        <taxon>Bacillati</taxon>
        <taxon>Actinomycetota</taxon>
        <taxon>Actinomycetes</taxon>
        <taxon>Propionibacteriales</taxon>
        <taxon>Nocardioidaceae</taxon>
        <taxon>Nocardioides</taxon>
    </lineage>
</organism>
<reference evidence="3 4" key="1">
    <citation type="submission" date="2018-11" db="EMBL/GenBank/DDBJ databases">
        <title>Complete genome sequence of Nocardioides baekrokdamisoli strain KCTC 39748.</title>
        <authorList>
            <person name="Kang S.W."/>
            <person name="Lee K.C."/>
            <person name="Kim K.K."/>
            <person name="Kim J.S."/>
            <person name="Kim D.S."/>
            <person name="Ko S.H."/>
            <person name="Yang S.H."/>
            <person name="Shin Y.K."/>
            <person name="Lee J.S."/>
        </authorList>
    </citation>
    <scope>NUCLEOTIDE SEQUENCE [LARGE SCALE GENOMIC DNA]</scope>
    <source>
        <strain evidence="3 4">KCTC 39748</strain>
    </source>
</reference>
<dbReference type="Pfam" id="PF00535">
    <property type="entry name" value="Glycos_transf_2"/>
    <property type="match status" value="1"/>
</dbReference>
<evidence type="ECO:0000313" key="3">
    <source>
        <dbReference type="EMBL" id="BBH15744.1"/>
    </source>
</evidence>
<name>A0A3G9IX51_9ACTN</name>
<keyword evidence="4" id="KW-1185">Reference proteome</keyword>
<evidence type="ECO:0000313" key="4">
    <source>
        <dbReference type="Proteomes" id="UP000271573"/>
    </source>
</evidence>
<proteinExistence type="inferred from homology"/>
<dbReference type="Proteomes" id="UP000271573">
    <property type="component" value="Chromosome"/>
</dbReference>